<dbReference type="EMBL" id="UINC01041515">
    <property type="protein sequence ID" value="SVB42888.1"/>
    <property type="molecule type" value="Genomic_DNA"/>
</dbReference>
<sequence length="537" mass="60003">MLRIFIFLYLIFFTLNANALDDCKWNIKNWVPCLIISKINNTSKISEAGVNKIIINKQDIENSGYTNLTDILKTISGLNVYQSGDKGQSSSVFTRGAESNHTLVLLNGISINDQSVTDGMHDFGQDFVQSIQQIEIYKGSGGAHFGPSAIAGAINFITAINYTNSYSISGFDGRNNSANGNYTKVTDNGWHLNINATGNQSNLGSATADGTEDDGTFNKQLNLNVEKWINDNTKVRSTFYVRETRTYYDDMDNNGELGYVMDNTMQALQTGIDRVSQNSEDSLTFHWHAYGKDIDDGGFADSYDSQSLVARFEKKINSSEKSSFGFGSEYKYDWGSFINEGSFNSSTKGHVKDLGIFANAGYKIFDNSILSFYGRRDNHNTAGRNNTYKLSYIQTINNFKFGVSNATGLRNPTLYELFGSNNYGYKGDINLKAEKSKTNEIFGSYDLFDNLTLKSTAYRTTFLDRLEFNSGFTATENKQIDLSNEGLESELIYEGQNQKFSTFTTFSKSKTEEGVSQQRRPDLNYGANFSKKFINSA</sequence>
<organism evidence="8">
    <name type="scientific">marine metagenome</name>
    <dbReference type="NCBI Taxonomy" id="408172"/>
    <lineage>
        <taxon>unclassified sequences</taxon>
        <taxon>metagenomes</taxon>
        <taxon>ecological metagenomes</taxon>
    </lineage>
</organism>
<evidence type="ECO:0000256" key="5">
    <source>
        <dbReference type="ARBA" id="ARBA00023136"/>
    </source>
</evidence>
<proteinExistence type="predicted"/>
<protein>
    <recommendedName>
        <fullName evidence="7">TonB-dependent receptor plug domain-containing protein</fullName>
    </recommendedName>
</protein>
<gene>
    <name evidence="8" type="ORF">METZ01_LOCUS195742</name>
</gene>
<dbReference type="InterPro" id="IPR012910">
    <property type="entry name" value="Plug_dom"/>
</dbReference>
<name>A0A382DWV4_9ZZZZ</name>
<comment type="subcellular location">
    <subcellularLocation>
        <location evidence="1">Cell outer membrane</location>
        <topology evidence="1">Multi-pass membrane protein</topology>
    </subcellularLocation>
</comment>
<reference evidence="8" key="1">
    <citation type="submission" date="2018-05" db="EMBL/GenBank/DDBJ databases">
        <authorList>
            <person name="Lanie J.A."/>
            <person name="Ng W.-L."/>
            <person name="Kazmierczak K.M."/>
            <person name="Andrzejewski T.M."/>
            <person name="Davidsen T.M."/>
            <person name="Wayne K.J."/>
            <person name="Tettelin H."/>
            <person name="Glass J.I."/>
            <person name="Rusch D."/>
            <person name="Podicherti R."/>
            <person name="Tsui H.-C.T."/>
            <person name="Winkler M.E."/>
        </authorList>
    </citation>
    <scope>NUCLEOTIDE SEQUENCE</scope>
</reference>
<keyword evidence="6" id="KW-0998">Cell outer membrane</keyword>
<accession>A0A382DWV4</accession>
<dbReference type="Pfam" id="PF07715">
    <property type="entry name" value="Plug"/>
    <property type="match status" value="1"/>
</dbReference>
<dbReference type="PROSITE" id="PS52016">
    <property type="entry name" value="TONB_DEPENDENT_REC_3"/>
    <property type="match status" value="1"/>
</dbReference>
<keyword evidence="3" id="KW-0812">Transmembrane</keyword>
<dbReference type="SUPFAM" id="SSF56935">
    <property type="entry name" value="Porins"/>
    <property type="match status" value="1"/>
</dbReference>
<dbReference type="PANTHER" id="PTHR30069:SF29">
    <property type="entry name" value="HEMOGLOBIN AND HEMOGLOBIN-HAPTOGLOBIN-BINDING PROTEIN 1-RELATED"/>
    <property type="match status" value="1"/>
</dbReference>
<evidence type="ECO:0000256" key="1">
    <source>
        <dbReference type="ARBA" id="ARBA00004571"/>
    </source>
</evidence>
<dbReference type="InterPro" id="IPR036942">
    <property type="entry name" value="Beta-barrel_TonB_sf"/>
</dbReference>
<feature type="non-terminal residue" evidence="8">
    <location>
        <position position="537"/>
    </location>
</feature>
<evidence type="ECO:0000259" key="7">
    <source>
        <dbReference type="Pfam" id="PF07715"/>
    </source>
</evidence>
<dbReference type="Gene3D" id="2.40.170.20">
    <property type="entry name" value="TonB-dependent receptor, beta-barrel domain"/>
    <property type="match status" value="1"/>
</dbReference>
<evidence type="ECO:0000256" key="2">
    <source>
        <dbReference type="ARBA" id="ARBA00022448"/>
    </source>
</evidence>
<keyword evidence="5" id="KW-0472">Membrane</keyword>
<dbReference type="AlphaFoldDB" id="A0A382DWV4"/>
<dbReference type="Gene3D" id="2.170.130.10">
    <property type="entry name" value="TonB-dependent receptor, plug domain"/>
    <property type="match status" value="1"/>
</dbReference>
<evidence type="ECO:0000313" key="8">
    <source>
        <dbReference type="EMBL" id="SVB42888.1"/>
    </source>
</evidence>
<keyword evidence="4" id="KW-0732">Signal</keyword>
<evidence type="ECO:0000256" key="6">
    <source>
        <dbReference type="ARBA" id="ARBA00023237"/>
    </source>
</evidence>
<dbReference type="GO" id="GO:0015344">
    <property type="term" value="F:siderophore uptake transmembrane transporter activity"/>
    <property type="evidence" value="ECO:0007669"/>
    <property type="project" value="TreeGrafter"/>
</dbReference>
<dbReference type="GO" id="GO:0009279">
    <property type="term" value="C:cell outer membrane"/>
    <property type="evidence" value="ECO:0007669"/>
    <property type="project" value="UniProtKB-SubCell"/>
</dbReference>
<evidence type="ECO:0000256" key="3">
    <source>
        <dbReference type="ARBA" id="ARBA00022692"/>
    </source>
</evidence>
<keyword evidence="2" id="KW-0813">Transport</keyword>
<evidence type="ECO:0000256" key="4">
    <source>
        <dbReference type="ARBA" id="ARBA00022729"/>
    </source>
</evidence>
<dbReference type="PANTHER" id="PTHR30069">
    <property type="entry name" value="TONB-DEPENDENT OUTER MEMBRANE RECEPTOR"/>
    <property type="match status" value="1"/>
</dbReference>
<feature type="domain" description="TonB-dependent receptor plug" evidence="7">
    <location>
        <begin position="50"/>
        <end position="153"/>
    </location>
</feature>
<dbReference type="GO" id="GO:0044718">
    <property type="term" value="P:siderophore transmembrane transport"/>
    <property type="evidence" value="ECO:0007669"/>
    <property type="project" value="TreeGrafter"/>
</dbReference>
<dbReference type="InterPro" id="IPR037066">
    <property type="entry name" value="Plug_dom_sf"/>
</dbReference>
<dbReference type="InterPro" id="IPR039426">
    <property type="entry name" value="TonB-dep_rcpt-like"/>
</dbReference>